<dbReference type="HOGENOM" id="CLU_497887_0_0_1"/>
<evidence type="ECO:0000256" key="2">
    <source>
        <dbReference type="SAM" id="SignalP"/>
    </source>
</evidence>
<feature type="transmembrane region" description="Helical" evidence="1">
    <location>
        <begin position="365"/>
        <end position="385"/>
    </location>
</feature>
<organism evidence="3 4">
    <name type="scientific">Penicillium oxalicum (strain 114-2 / CGMCC 5302)</name>
    <name type="common">Penicillium decumbens</name>
    <dbReference type="NCBI Taxonomy" id="933388"/>
    <lineage>
        <taxon>Eukaryota</taxon>
        <taxon>Fungi</taxon>
        <taxon>Dikarya</taxon>
        <taxon>Ascomycota</taxon>
        <taxon>Pezizomycotina</taxon>
        <taxon>Eurotiomycetes</taxon>
        <taxon>Eurotiomycetidae</taxon>
        <taxon>Eurotiales</taxon>
        <taxon>Aspergillaceae</taxon>
        <taxon>Penicillium</taxon>
    </lineage>
</organism>
<evidence type="ECO:0000313" key="4">
    <source>
        <dbReference type="Proteomes" id="UP000019376"/>
    </source>
</evidence>
<feature type="transmembrane region" description="Helical" evidence="1">
    <location>
        <begin position="591"/>
        <end position="609"/>
    </location>
</feature>
<evidence type="ECO:0008006" key="5">
    <source>
        <dbReference type="Google" id="ProtNLM"/>
    </source>
</evidence>
<dbReference type="EMBL" id="KB644415">
    <property type="protein sequence ID" value="EPS34203.1"/>
    <property type="molecule type" value="Genomic_DNA"/>
</dbReference>
<evidence type="ECO:0000256" key="1">
    <source>
        <dbReference type="SAM" id="Phobius"/>
    </source>
</evidence>
<name>S8B5R4_PENO1</name>
<protein>
    <recommendedName>
        <fullName evidence="5">Integral membrane protein</fullName>
    </recommendedName>
</protein>
<keyword evidence="4" id="KW-1185">Reference proteome</keyword>
<dbReference type="OrthoDB" id="2958197at2759"/>
<proteinExistence type="predicted"/>
<accession>S8B5R4</accession>
<dbReference type="eggNOG" id="ENOG502REP1">
    <property type="taxonomic scope" value="Eukaryota"/>
</dbReference>
<feature type="transmembrane region" description="Helical" evidence="1">
    <location>
        <begin position="397"/>
        <end position="419"/>
    </location>
</feature>
<evidence type="ECO:0000313" key="3">
    <source>
        <dbReference type="EMBL" id="EPS34203.1"/>
    </source>
</evidence>
<feature type="signal peptide" evidence="2">
    <location>
        <begin position="1"/>
        <end position="28"/>
    </location>
</feature>
<feature type="transmembrane region" description="Helical" evidence="1">
    <location>
        <begin position="280"/>
        <end position="307"/>
    </location>
</feature>
<feature type="transmembrane region" description="Helical" evidence="1">
    <location>
        <begin position="560"/>
        <end position="579"/>
    </location>
</feature>
<keyword evidence="1" id="KW-0472">Membrane</keyword>
<dbReference type="Proteomes" id="UP000019376">
    <property type="component" value="Unassembled WGS sequence"/>
</dbReference>
<sequence length="614" mass="67762">MSLFRVNPHHFPRLVIFLLILQAPQALAQQIVSATAAWSSQIVAFWGAIIIASQVGKVGTGGTSIFSSLRASLRARSIANALARGNWFLHSGWSNGSMRMDIAMVHWESARDLTALARRIAMQIETFGDKWQVLVLGQEMKKTPATGTDGGGKDKEGVIHWIKSPRSERFCGAKVKGTGENLFRLRESDLMDALNMLNETPPVPVKDIVEELIQREDTRASRPTYLSEQHNEMKANSGQLSWGYIFTNIDHQQSPFLALKRWTGPNGIDRGARMICATRMYLLVHLLIACAVGLMAAATGRGLAVWLMAVRPTISTMGGKNVNGNDVLRSLLCMDEASFQYETREGSRFQAGDVVSQPMGWWQSIVAFAMPSLETAIILAGWLYGALNAQRLEPSGVVGNGMLWLSIVVGLSLCIRALFTLRNHDKGRLVGIWKESDFIRFTVGTESLELQVAELSRLTSDSPINLITTILTDKDTDSDAAMQVVESLLRLPITTTLLEYLVATEIMKFKYEGDKITTKADKPISPKSESPWIQSYCCIFLVMLSSCVSAVYAYYPLPRWIKLVTEIVVAVSAVFFNSVDLVGSFMHEKETSICFMVAALVTSSVWYVGLEGAG</sequence>
<keyword evidence="2" id="KW-0732">Signal</keyword>
<gene>
    <name evidence="3" type="ORF">PDE_09167</name>
</gene>
<keyword evidence="1" id="KW-1133">Transmembrane helix</keyword>
<dbReference type="PhylomeDB" id="S8B5R4"/>
<keyword evidence="1" id="KW-0812">Transmembrane</keyword>
<feature type="chain" id="PRO_5004561139" description="Integral membrane protein" evidence="2">
    <location>
        <begin position="29"/>
        <end position="614"/>
    </location>
</feature>
<feature type="transmembrane region" description="Helical" evidence="1">
    <location>
        <begin position="532"/>
        <end position="554"/>
    </location>
</feature>
<dbReference type="AlphaFoldDB" id="S8B5R4"/>
<reference evidence="3 4" key="1">
    <citation type="journal article" date="2013" name="PLoS ONE">
        <title>Genomic and secretomic analyses reveal unique features of the lignocellulolytic enzyme system of Penicillium decumbens.</title>
        <authorList>
            <person name="Liu G."/>
            <person name="Zhang L."/>
            <person name="Wei X."/>
            <person name="Zou G."/>
            <person name="Qin Y."/>
            <person name="Ma L."/>
            <person name="Li J."/>
            <person name="Zheng H."/>
            <person name="Wang S."/>
            <person name="Wang C."/>
            <person name="Xun L."/>
            <person name="Zhao G.-P."/>
            <person name="Zhou Z."/>
            <person name="Qu Y."/>
        </authorList>
    </citation>
    <scope>NUCLEOTIDE SEQUENCE [LARGE SCALE GENOMIC DNA]</scope>
    <source>
        <strain evidence="4">114-2 / CGMCC 5302</strain>
    </source>
</reference>